<evidence type="ECO:0000259" key="8">
    <source>
        <dbReference type="PROSITE" id="PS50928"/>
    </source>
</evidence>
<dbReference type="Pfam" id="PF00528">
    <property type="entry name" value="BPD_transp_1"/>
    <property type="match status" value="1"/>
</dbReference>
<keyword evidence="10" id="KW-1185">Reference proteome</keyword>
<dbReference type="InterPro" id="IPR051322">
    <property type="entry name" value="AA_ABC_Transporter_Permease"/>
</dbReference>
<feature type="transmembrane region" description="Helical" evidence="7">
    <location>
        <begin position="200"/>
        <end position="223"/>
    </location>
</feature>
<keyword evidence="6 7" id="KW-0472">Membrane</keyword>
<dbReference type="GO" id="GO:0005886">
    <property type="term" value="C:plasma membrane"/>
    <property type="evidence" value="ECO:0007669"/>
    <property type="project" value="UniProtKB-SubCell"/>
</dbReference>
<evidence type="ECO:0000313" key="9">
    <source>
        <dbReference type="EMBL" id="MVU82252.1"/>
    </source>
</evidence>
<dbReference type="AlphaFoldDB" id="A0A7K1V715"/>
<organism evidence="9 10">
    <name type="scientific">Nocardia terrae</name>
    <dbReference type="NCBI Taxonomy" id="2675851"/>
    <lineage>
        <taxon>Bacteria</taxon>
        <taxon>Bacillati</taxon>
        <taxon>Actinomycetota</taxon>
        <taxon>Actinomycetes</taxon>
        <taxon>Mycobacteriales</taxon>
        <taxon>Nocardiaceae</taxon>
        <taxon>Nocardia</taxon>
    </lineage>
</organism>
<evidence type="ECO:0000256" key="1">
    <source>
        <dbReference type="ARBA" id="ARBA00004651"/>
    </source>
</evidence>
<gene>
    <name evidence="9" type="ORF">GPX89_34075</name>
</gene>
<reference evidence="9 10" key="1">
    <citation type="submission" date="2019-12" db="EMBL/GenBank/DDBJ databases">
        <title>Nocardia sp. nov. ET3-3 isolated from soil.</title>
        <authorList>
            <person name="Kanchanasin P."/>
            <person name="Tanasupawat S."/>
            <person name="Yuki M."/>
            <person name="Kudo T."/>
        </authorList>
    </citation>
    <scope>NUCLEOTIDE SEQUENCE [LARGE SCALE GENOMIC DNA]</scope>
    <source>
        <strain evidence="9 10">ET3-3</strain>
    </source>
</reference>
<feature type="transmembrane region" description="Helical" evidence="7">
    <location>
        <begin position="145"/>
        <end position="170"/>
    </location>
</feature>
<dbReference type="PANTHER" id="PTHR30450">
    <property type="entry name" value="ABC TRANSPORTER PERMEASE"/>
    <property type="match status" value="1"/>
</dbReference>
<dbReference type="RefSeq" id="WP_157391823.1">
    <property type="nucleotide sequence ID" value="NZ_WRPP01000008.1"/>
</dbReference>
<keyword evidence="3" id="KW-1003">Cell membrane</keyword>
<comment type="similarity">
    <text evidence="7">Belongs to the binding-protein-dependent transport system permease family.</text>
</comment>
<evidence type="ECO:0000256" key="5">
    <source>
        <dbReference type="ARBA" id="ARBA00022989"/>
    </source>
</evidence>
<feature type="transmembrane region" description="Helical" evidence="7">
    <location>
        <begin position="29"/>
        <end position="52"/>
    </location>
</feature>
<keyword evidence="2 7" id="KW-0813">Transport</keyword>
<keyword evidence="4 7" id="KW-0812">Transmembrane</keyword>
<sequence>MTGVVTLAAVQTDWDRLRPVLSEAVGTTIYLVLLTFVVGGTIGLALGTALYTTRKGGLLANAPVNVVLNVLVNVVRPIPFIILLAALGPVTLKVIGTTIGTDAAAFVMIVAASFGIARIVEQNLVTVDPGVIEAARSMGAGPVRIILTLLIPEALGPLVLGYTFVVIAIVDMSAMAGTVGGGGLGDFALVYGYQRFDWRVTLVATLIIIAGVQGIQFLGNFVARRVLRR</sequence>
<evidence type="ECO:0000256" key="2">
    <source>
        <dbReference type="ARBA" id="ARBA00022448"/>
    </source>
</evidence>
<comment type="subcellular location">
    <subcellularLocation>
        <location evidence="1 7">Cell membrane</location>
        <topology evidence="1 7">Multi-pass membrane protein</topology>
    </subcellularLocation>
</comment>
<feature type="domain" description="ABC transmembrane type-1" evidence="8">
    <location>
        <begin position="25"/>
        <end position="219"/>
    </location>
</feature>
<dbReference type="PANTHER" id="PTHR30450:SF14">
    <property type="entry name" value="TRANSPORTER, PERMEASE PROTEIN, PUTATIVE-RELATED"/>
    <property type="match status" value="1"/>
</dbReference>
<accession>A0A7K1V715</accession>
<feature type="transmembrane region" description="Helical" evidence="7">
    <location>
        <begin position="64"/>
        <end position="88"/>
    </location>
</feature>
<feature type="transmembrane region" description="Helical" evidence="7">
    <location>
        <begin position="94"/>
        <end position="117"/>
    </location>
</feature>
<dbReference type="InterPro" id="IPR035906">
    <property type="entry name" value="MetI-like_sf"/>
</dbReference>
<dbReference type="PROSITE" id="PS50928">
    <property type="entry name" value="ABC_TM1"/>
    <property type="match status" value="1"/>
</dbReference>
<name>A0A7K1V715_9NOCA</name>
<evidence type="ECO:0000256" key="7">
    <source>
        <dbReference type="RuleBase" id="RU363032"/>
    </source>
</evidence>
<comment type="caution">
    <text evidence="9">The sequence shown here is derived from an EMBL/GenBank/DDBJ whole genome shotgun (WGS) entry which is preliminary data.</text>
</comment>
<dbReference type="EMBL" id="WRPP01000008">
    <property type="protein sequence ID" value="MVU82252.1"/>
    <property type="molecule type" value="Genomic_DNA"/>
</dbReference>
<evidence type="ECO:0000256" key="4">
    <source>
        <dbReference type="ARBA" id="ARBA00022692"/>
    </source>
</evidence>
<dbReference type="SUPFAM" id="SSF161098">
    <property type="entry name" value="MetI-like"/>
    <property type="match status" value="1"/>
</dbReference>
<protein>
    <submittedName>
        <fullName evidence="9">ABC transporter permease subunit</fullName>
    </submittedName>
</protein>
<dbReference type="InterPro" id="IPR000515">
    <property type="entry name" value="MetI-like"/>
</dbReference>
<evidence type="ECO:0000313" key="10">
    <source>
        <dbReference type="Proteomes" id="UP000466794"/>
    </source>
</evidence>
<dbReference type="Proteomes" id="UP000466794">
    <property type="component" value="Unassembled WGS sequence"/>
</dbReference>
<proteinExistence type="inferred from homology"/>
<keyword evidence="5 7" id="KW-1133">Transmembrane helix</keyword>
<dbReference type="Gene3D" id="1.10.3720.10">
    <property type="entry name" value="MetI-like"/>
    <property type="match status" value="1"/>
</dbReference>
<evidence type="ECO:0000256" key="6">
    <source>
        <dbReference type="ARBA" id="ARBA00023136"/>
    </source>
</evidence>
<dbReference type="GO" id="GO:0048473">
    <property type="term" value="P:D-methionine transmembrane transport"/>
    <property type="evidence" value="ECO:0007669"/>
    <property type="project" value="TreeGrafter"/>
</dbReference>
<evidence type="ECO:0000256" key="3">
    <source>
        <dbReference type="ARBA" id="ARBA00022475"/>
    </source>
</evidence>